<dbReference type="GO" id="GO:0006811">
    <property type="term" value="P:monoatomic ion transport"/>
    <property type="evidence" value="ECO:0007669"/>
    <property type="project" value="UniProtKB-KW"/>
</dbReference>
<evidence type="ECO:0000256" key="5">
    <source>
        <dbReference type="ARBA" id="ARBA00022989"/>
    </source>
</evidence>
<dbReference type="Proteomes" id="UP000694558">
    <property type="component" value="Chromosome 1"/>
</dbReference>
<dbReference type="InterPro" id="IPR000272">
    <property type="entry name" value="Ion-transport_regulator_FXYD"/>
</dbReference>
<organism evidence="9 10">
    <name type="scientific">Scophthalmus maximus</name>
    <name type="common">Turbot</name>
    <name type="synonym">Psetta maxima</name>
    <dbReference type="NCBI Taxonomy" id="52904"/>
    <lineage>
        <taxon>Eukaryota</taxon>
        <taxon>Metazoa</taxon>
        <taxon>Chordata</taxon>
        <taxon>Craniata</taxon>
        <taxon>Vertebrata</taxon>
        <taxon>Euteleostomi</taxon>
        <taxon>Actinopterygii</taxon>
        <taxon>Neopterygii</taxon>
        <taxon>Teleostei</taxon>
        <taxon>Neoteleostei</taxon>
        <taxon>Acanthomorphata</taxon>
        <taxon>Carangaria</taxon>
        <taxon>Pleuronectiformes</taxon>
        <taxon>Pleuronectoidei</taxon>
        <taxon>Scophthalmidae</taxon>
        <taxon>Scophthalmus</taxon>
    </lineage>
</organism>
<dbReference type="GO" id="GO:0016020">
    <property type="term" value="C:membrane"/>
    <property type="evidence" value="ECO:0007669"/>
    <property type="project" value="UniProtKB-SubCell"/>
</dbReference>
<evidence type="ECO:0000313" key="10">
    <source>
        <dbReference type="Proteomes" id="UP000694558"/>
    </source>
</evidence>
<feature type="transmembrane region" description="Helical" evidence="8">
    <location>
        <begin position="20"/>
        <end position="41"/>
    </location>
</feature>
<dbReference type="CDD" id="cd20325">
    <property type="entry name" value="FXYD7"/>
    <property type="match status" value="1"/>
</dbReference>
<accession>A0A8D2ZEF8</accession>
<keyword evidence="6 8" id="KW-0406">Ion transport</keyword>
<keyword evidence="4 8" id="KW-0812">Transmembrane</keyword>
<evidence type="ECO:0000313" key="9">
    <source>
        <dbReference type="Ensembl" id="ENSSMAP00000000895.2"/>
    </source>
</evidence>
<evidence type="ECO:0000256" key="3">
    <source>
        <dbReference type="ARBA" id="ARBA00022448"/>
    </source>
</evidence>
<proteinExistence type="inferred from homology"/>
<reference evidence="9" key="2">
    <citation type="submission" date="2025-08" db="UniProtKB">
        <authorList>
            <consortium name="Ensembl"/>
        </authorList>
    </citation>
    <scope>IDENTIFICATION</scope>
</reference>
<keyword evidence="3 8" id="KW-0813">Transport</keyword>
<protein>
    <recommendedName>
        <fullName evidence="8">FXYD domain-containing ion transport regulator</fullName>
    </recommendedName>
</protein>
<comment type="similarity">
    <text evidence="2 8">Belongs to the FXYD family.</text>
</comment>
<evidence type="ECO:0000256" key="7">
    <source>
        <dbReference type="ARBA" id="ARBA00023136"/>
    </source>
</evidence>
<dbReference type="GeneTree" id="ENSGT00980000198681"/>
<evidence type="ECO:0000256" key="8">
    <source>
        <dbReference type="RuleBase" id="RU364131"/>
    </source>
</evidence>
<evidence type="ECO:0000256" key="2">
    <source>
        <dbReference type="ARBA" id="ARBA00005948"/>
    </source>
</evidence>
<name>A0A8D2ZEF8_SCOMX</name>
<evidence type="ECO:0000256" key="4">
    <source>
        <dbReference type="ARBA" id="ARBA00022692"/>
    </source>
</evidence>
<evidence type="ECO:0000256" key="1">
    <source>
        <dbReference type="ARBA" id="ARBA00004167"/>
    </source>
</evidence>
<dbReference type="InterPro" id="IPR047297">
    <property type="entry name" value="FXYD_motif"/>
</dbReference>
<comment type="subcellular location">
    <subcellularLocation>
        <location evidence="1">Membrane</location>
        <topology evidence="1">Single-pass membrane protein</topology>
    </subcellularLocation>
</comment>
<dbReference type="PROSITE" id="PS01310">
    <property type="entry name" value="FXYD"/>
    <property type="match status" value="1"/>
</dbReference>
<dbReference type="PANTHER" id="PTHR14132:SF22">
    <property type="entry name" value="FXYD DOMAIN-CONTAINING ION TRANSPORT REGULATOR"/>
    <property type="match status" value="1"/>
</dbReference>
<dbReference type="Gene3D" id="1.20.5.780">
    <property type="entry name" value="Single helix bin"/>
    <property type="match status" value="1"/>
</dbReference>
<dbReference type="GO" id="GO:0043269">
    <property type="term" value="P:regulation of monoatomic ion transport"/>
    <property type="evidence" value="ECO:0007669"/>
    <property type="project" value="InterPro"/>
</dbReference>
<dbReference type="Pfam" id="PF02038">
    <property type="entry name" value="ATP1G1_PLM_MAT8"/>
    <property type="match status" value="1"/>
</dbReference>
<sequence>FFAEKTMSPDRSDFDYDYETLRTTGVILAVIMFVSGILIALSKKFTKCVQSSSKPSSSGTQIPKTEGKFAQLQGNVSGHLTCVLKMQ</sequence>
<keyword evidence="5 8" id="KW-1133">Transmembrane helix</keyword>
<keyword evidence="7 8" id="KW-0472">Membrane</keyword>
<reference evidence="9" key="1">
    <citation type="submission" date="2023-05" db="EMBL/GenBank/DDBJ databases">
        <title>High-quality long-read genome of Scophthalmus maximus.</title>
        <authorList>
            <person name="Lien S."/>
            <person name="Martinez P."/>
        </authorList>
    </citation>
    <scope>NUCLEOTIDE SEQUENCE [LARGE SCALE GENOMIC DNA]</scope>
</reference>
<dbReference type="AlphaFoldDB" id="A0A8D2ZEF8"/>
<dbReference type="GO" id="GO:0017080">
    <property type="term" value="F:sodium channel regulator activity"/>
    <property type="evidence" value="ECO:0007669"/>
    <property type="project" value="TreeGrafter"/>
</dbReference>
<evidence type="ECO:0000256" key="6">
    <source>
        <dbReference type="ARBA" id="ARBA00023065"/>
    </source>
</evidence>
<dbReference type="InterPro" id="IPR047284">
    <property type="entry name" value="FXYD7"/>
</dbReference>
<dbReference type="Ensembl" id="ENSSMAT00000000916.2">
    <property type="protein sequence ID" value="ENSSMAP00000000895.2"/>
    <property type="gene ID" value="ENSSMAG00000000558.2"/>
</dbReference>
<dbReference type="PANTHER" id="PTHR14132">
    <property type="entry name" value="SODIUM/POTASSIUM-TRANSPORTING ATPASE SUBUNIT GAMMA"/>
    <property type="match status" value="1"/>
</dbReference>